<dbReference type="GO" id="GO:0030170">
    <property type="term" value="F:pyridoxal phosphate binding"/>
    <property type="evidence" value="ECO:0007669"/>
    <property type="project" value="TreeGrafter"/>
</dbReference>
<evidence type="ECO:0000256" key="4">
    <source>
        <dbReference type="ARBA" id="ARBA00023239"/>
    </source>
</evidence>
<dbReference type="GO" id="GO:0008721">
    <property type="term" value="F:D-serine ammonia-lyase activity"/>
    <property type="evidence" value="ECO:0007669"/>
    <property type="project" value="TreeGrafter"/>
</dbReference>
<evidence type="ECO:0000259" key="5">
    <source>
        <dbReference type="Pfam" id="PF00291"/>
    </source>
</evidence>
<dbReference type="CDD" id="cd01562">
    <property type="entry name" value="Thr-dehyd"/>
    <property type="match status" value="1"/>
</dbReference>
<accession>A0A168H062</accession>
<keyword evidence="4" id="KW-0456">Lyase</keyword>
<evidence type="ECO:0000313" key="7">
    <source>
        <dbReference type="Proteomes" id="UP000076881"/>
    </source>
</evidence>
<feature type="domain" description="Tryptophan synthase beta chain-like PALP" evidence="5">
    <location>
        <begin position="133"/>
        <end position="410"/>
    </location>
</feature>
<dbReference type="Proteomes" id="UP000076881">
    <property type="component" value="Unassembled WGS sequence"/>
</dbReference>
<dbReference type="InterPro" id="IPR001926">
    <property type="entry name" value="TrpB-like_PALP"/>
</dbReference>
<keyword evidence="3" id="KW-0663">Pyridoxal phosphate</keyword>
<dbReference type="GO" id="GO:0005524">
    <property type="term" value="F:ATP binding"/>
    <property type="evidence" value="ECO:0007669"/>
    <property type="project" value="TreeGrafter"/>
</dbReference>
<evidence type="ECO:0000256" key="3">
    <source>
        <dbReference type="ARBA" id="ARBA00022898"/>
    </source>
</evidence>
<proteinExistence type="inferred from homology"/>
<dbReference type="AlphaFoldDB" id="A0A168H062"/>
<evidence type="ECO:0000256" key="2">
    <source>
        <dbReference type="ARBA" id="ARBA00010869"/>
    </source>
</evidence>
<comment type="caution">
    <text evidence="6">The sequence shown here is derived from an EMBL/GenBank/DDBJ whole genome shotgun (WGS) entry which is preliminary data.</text>
</comment>
<comment type="similarity">
    <text evidence="2">Belongs to the serine/threonine dehydratase family.</text>
</comment>
<protein>
    <submittedName>
        <fullName evidence="6">Threonine dehydratase catabolic</fullName>
    </submittedName>
</protein>
<dbReference type="EMBL" id="AZHF01000003">
    <property type="protein sequence ID" value="OAA77147.1"/>
    <property type="molecule type" value="Genomic_DNA"/>
</dbReference>
<keyword evidence="7" id="KW-1185">Reference proteome</keyword>
<dbReference type="FunFam" id="3.40.50.1100:FF:000005">
    <property type="entry name" value="Threonine dehydratase catabolic"/>
    <property type="match status" value="1"/>
</dbReference>
<dbReference type="STRING" id="1081108.A0A168H062"/>
<dbReference type="PANTHER" id="PTHR43050">
    <property type="entry name" value="SERINE / THREONINE RACEMASE FAMILY MEMBER"/>
    <property type="match status" value="1"/>
</dbReference>
<comment type="cofactor">
    <cofactor evidence="1">
        <name>pyridoxal 5'-phosphate</name>
        <dbReference type="ChEBI" id="CHEBI:597326"/>
    </cofactor>
</comment>
<reference evidence="6 7" key="1">
    <citation type="journal article" date="2016" name="Genome Biol. Evol.">
        <title>Divergent and convergent evolution of fungal pathogenicity.</title>
        <authorList>
            <person name="Shang Y."/>
            <person name="Xiao G."/>
            <person name="Zheng P."/>
            <person name="Cen K."/>
            <person name="Zhan S."/>
            <person name="Wang C."/>
        </authorList>
    </citation>
    <scope>NUCLEOTIDE SEQUENCE [LARGE SCALE GENOMIC DNA]</scope>
    <source>
        <strain evidence="6 7">RCEF 1005</strain>
    </source>
</reference>
<dbReference type="GO" id="GO:0000287">
    <property type="term" value="F:magnesium ion binding"/>
    <property type="evidence" value="ECO:0007669"/>
    <property type="project" value="TreeGrafter"/>
</dbReference>
<dbReference type="InterPro" id="IPR036052">
    <property type="entry name" value="TrpB-like_PALP_sf"/>
</dbReference>
<dbReference type="GO" id="GO:0018114">
    <property type="term" value="F:threonine racemase activity"/>
    <property type="evidence" value="ECO:0007669"/>
    <property type="project" value="TreeGrafter"/>
</dbReference>
<dbReference type="SUPFAM" id="SSF53686">
    <property type="entry name" value="Tryptophan synthase beta subunit-like PLP-dependent enzymes"/>
    <property type="match status" value="1"/>
</dbReference>
<dbReference type="GO" id="GO:0003941">
    <property type="term" value="F:L-serine ammonia-lyase activity"/>
    <property type="evidence" value="ECO:0007669"/>
    <property type="project" value="TreeGrafter"/>
</dbReference>
<gene>
    <name evidence="6" type="ORF">LEL_03970</name>
</gene>
<organism evidence="6 7">
    <name type="scientific">Akanthomyces lecanii RCEF 1005</name>
    <dbReference type="NCBI Taxonomy" id="1081108"/>
    <lineage>
        <taxon>Eukaryota</taxon>
        <taxon>Fungi</taxon>
        <taxon>Dikarya</taxon>
        <taxon>Ascomycota</taxon>
        <taxon>Pezizomycotina</taxon>
        <taxon>Sordariomycetes</taxon>
        <taxon>Hypocreomycetidae</taxon>
        <taxon>Hypocreales</taxon>
        <taxon>Cordycipitaceae</taxon>
        <taxon>Akanthomyces</taxon>
        <taxon>Cordyceps confragosa</taxon>
    </lineage>
</organism>
<dbReference type="PANTHER" id="PTHR43050:SF1">
    <property type="entry name" value="SERINE RACEMASE"/>
    <property type="match status" value="1"/>
</dbReference>
<sequence length="453" mass="47906">MTAECEAIIEDVSLLLAAPSNFVGCPTLVLVLPVQTATNGGVKRLDTVSAHHLSSPNLLANIDFLNLYGAQEIKMADISTTAPLNRASVQAAHAIVAPHVHRTPVVASQTLTTLASTPQVDLSSTRFAGRTPAKPRIRLWFKCENLQRIGAFKVRGAFHAVGKLLQEDGWVQDGGKERGVVTHSSGNHAQALALAAKEHGIPAHIIMPSISVPQKIAATRGYGANVVFSGSTAAEREAVAAEVIAETGARLVPPYDHPDIMLGQGTMGLELQEQAAELMSKGSSPYKGSGKGLDAIITPCGGGGMLSGVALSCEGTGIKVFGAEPSYQGADDAKRGFESGERVLSVSSLTVADGLRTPLGKYPWSVIYERKLVESMYSVTEEEIVSAMRLVFERMKMVVEPSACVPLAVALYDEDFRSMVEREAGEEGWDLGIVFSGGNVGADALGKLFGLRE</sequence>
<evidence type="ECO:0000313" key="6">
    <source>
        <dbReference type="EMBL" id="OAA77147.1"/>
    </source>
</evidence>
<dbReference type="OrthoDB" id="271064at2759"/>
<dbReference type="Gene3D" id="3.40.50.1100">
    <property type="match status" value="2"/>
</dbReference>
<dbReference type="GO" id="GO:0030378">
    <property type="term" value="F:serine racemase activity"/>
    <property type="evidence" value="ECO:0007669"/>
    <property type="project" value="TreeGrafter"/>
</dbReference>
<name>A0A168H062_CORDF</name>
<dbReference type="Pfam" id="PF00291">
    <property type="entry name" value="PALP"/>
    <property type="match status" value="1"/>
</dbReference>
<evidence type="ECO:0000256" key="1">
    <source>
        <dbReference type="ARBA" id="ARBA00001933"/>
    </source>
</evidence>